<feature type="region of interest" description="Disordered" evidence="2">
    <location>
        <begin position="778"/>
        <end position="836"/>
    </location>
</feature>
<feature type="coiled-coil region" evidence="1">
    <location>
        <begin position="612"/>
        <end position="667"/>
    </location>
</feature>
<keyword evidence="1" id="KW-0175">Coiled coil</keyword>
<evidence type="ECO:0000313" key="4">
    <source>
        <dbReference type="EMBL" id="KAK3249101.1"/>
    </source>
</evidence>
<dbReference type="EMBL" id="LGRX02028782">
    <property type="protein sequence ID" value="KAK3247641.1"/>
    <property type="molecule type" value="Genomic_DNA"/>
</dbReference>
<feature type="coiled-coil region" evidence="1">
    <location>
        <begin position="728"/>
        <end position="762"/>
    </location>
</feature>
<sequence>MVHCWGDLEEEFSDEGGSWRQQRLYTSGDGYQRLCDIVEKVNEKETKVKFARCQQEKVVPNERLRWPDFSSVDQKWDPYTKCTMEWWHSVVPNLGSEFTVVEPDYEALHEAHDEKLEELQRSLCEGQVYPSGPIVGTLMWDQKVHKFCVRTKPADDALSIAQATLNHSPADCSFAAKLESELQLPHYYEGAGCWMYQHLRVSRKVDLNFLRQLIYDQYQEVEQGHDKAPKLIIRNNKARGTQKFYPVTDGEGGSGVVFDNYHAAREYLGIWDGSSMLKACNSEIAAQETLAGYSERRAPAPPRSAKRKTPARVNAKDIKLVKSKTPVDLEDDDMDTMVTVWKDSLKPVVPAQLVRHLVPETMTTTDKPFDPREPAQLVYSPLDLQHASCGHEREEAGNQWLDIRGLRWLKIQPNQTVLVVRYRKTTDGNLKILAGEGNTLRGVGMMFIDNKVKQKYIRSVAHSMAGYLCLGGQSRAQRNSGGHLGLPHTLEQHFEDIQDGEKVAQDIMEHIYTDGSRKVGNTVHVLKMRAHPNVKNLYYIFEDEEYCRQEGKIVDLSFNELYLLENHRKFNALRWVSHLEVTTIHREPLSLFAQLLREEPEVESRTQPSPPVSDTVQLLVELEERAEIAEEKVEELEGALAKAEDKAKELEETLAKDDEDVGELRDMVVRLERKVEARNEVMRKSINEKLKFMKQKNCALERATLLEWDLKRHRAKAVEQQKDLQATRSILEGKLEAVLKNADELNEENKKLRGQAQNGQQVEETGICFTYPDLEETADSGDLSFPPQDVRKQKTGQRSASAVSKKRVQPSVVVDTNKKTDFHQSRRTAAPGGSDQ</sequence>
<evidence type="ECO:0000256" key="2">
    <source>
        <dbReference type="SAM" id="MobiDB-lite"/>
    </source>
</evidence>
<keyword evidence="5" id="KW-1185">Reference proteome</keyword>
<evidence type="ECO:0000256" key="1">
    <source>
        <dbReference type="SAM" id="Coils"/>
    </source>
</evidence>
<dbReference type="Proteomes" id="UP001190700">
    <property type="component" value="Unassembled WGS sequence"/>
</dbReference>
<organism evidence="4 5">
    <name type="scientific">Cymbomonas tetramitiformis</name>
    <dbReference type="NCBI Taxonomy" id="36881"/>
    <lineage>
        <taxon>Eukaryota</taxon>
        <taxon>Viridiplantae</taxon>
        <taxon>Chlorophyta</taxon>
        <taxon>Pyramimonadophyceae</taxon>
        <taxon>Pyramimonadales</taxon>
        <taxon>Pyramimonadaceae</taxon>
        <taxon>Cymbomonas</taxon>
    </lineage>
</organism>
<name>A0AAE0C607_9CHLO</name>
<dbReference type="EMBL" id="LGRX02027585">
    <property type="protein sequence ID" value="KAK3249101.1"/>
    <property type="molecule type" value="Genomic_DNA"/>
</dbReference>
<evidence type="ECO:0000313" key="5">
    <source>
        <dbReference type="Proteomes" id="UP001190700"/>
    </source>
</evidence>
<comment type="caution">
    <text evidence="4">The sequence shown here is derived from an EMBL/GenBank/DDBJ whole genome shotgun (WGS) entry which is preliminary data.</text>
</comment>
<reference evidence="4" key="2">
    <citation type="submission" date="2023-06" db="EMBL/GenBank/DDBJ databases">
        <title>Long-read-based genome assembly of the green algal bacterivore Cymbomonas tetramitiformis.</title>
        <authorList>
            <person name="Gyaltshen Y."/>
            <person name="Rozenberg A."/>
            <person name="Paasch A."/>
            <person name="Burns J.A."/>
            <person name="Warring S."/>
            <person name="Larson R."/>
            <person name="Maurer-Alcala X."/>
            <person name="Dacks J."/>
            <person name="Kim E."/>
        </authorList>
    </citation>
    <scope>NUCLEOTIDE SEQUENCE</scope>
    <source>
        <strain evidence="4">PLY_AMNH</strain>
    </source>
</reference>
<proteinExistence type="predicted"/>
<reference evidence="4 5" key="1">
    <citation type="journal article" date="2015" name="Genome Biol. Evol.">
        <title>Comparative Genomics of a Bacterivorous Green Alga Reveals Evolutionary Causalities and Consequences of Phago-Mixotrophic Mode of Nutrition.</title>
        <authorList>
            <person name="Burns J.A."/>
            <person name="Paasch A."/>
            <person name="Narechania A."/>
            <person name="Kim E."/>
        </authorList>
    </citation>
    <scope>NUCLEOTIDE SEQUENCE [LARGE SCALE GENOMIC DNA]</scope>
    <source>
        <strain evidence="4">PLY_AMNH</strain>
    </source>
</reference>
<dbReference type="AlphaFoldDB" id="A0AAE0C607"/>
<evidence type="ECO:0000313" key="3">
    <source>
        <dbReference type="EMBL" id="KAK3247641.1"/>
    </source>
</evidence>
<protein>
    <submittedName>
        <fullName evidence="4">Uncharacterized protein</fullName>
    </submittedName>
</protein>
<accession>A0AAE0C607</accession>
<gene>
    <name evidence="4" type="ORF">CYMTET_41459</name>
    <name evidence="3" type="ORF">CYMTET_42884</name>
</gene>